<dbReference type="InterPro" id="IPR007197">
    <property type="entry name" value="rSAM"/>
</dbReference>
<dbReference type="InterPro" id="IPR034457">
    <property type="entry name" value="Organic_radical-activating"/>
</dbReference>
<accession>A0A644WBA7</accession>
<dbReference type="SUPFAM" id="SSF102114">
    <property type="entry name" value="Radical SAM enzymes"/>
    <property type="match status" value="1"/>
</dbReference>
<dbReference type="GO" id="GO:0051539">
    <property type="term" value="F:4 iron, 4 sulfur cluster binding"/>
    <property type="evidence" value="ECO:0007669"/>
    <property type="project" value="UniProtKB-KW"/>
</dbReference>
<protein>
    <recommendedName>
        <fullName evidence="7">Radical SAM core domain-containing protein</fullName>
    </recommendedName>
</protein>
<keyword evidence="5" id="KW-0408">Iron</keyword>
<evidence type="ECO:0000256" key="2">
    <source>
        <dbReference type="ARBA" id="ARBA00022485"/>
    </source>
</evidence>
<dbReference type="GO" id="GO:0046872">
    <property type="term" value="F:metal ion binding"/>
    <property type="evidence" value="ECO:0007669"/>
    <property type="project" value="UniProtKB-KW"/>
</dbReference>
<sequence length="320" mass="36008">MKISCDFCYHRCTLEEGQSGLCSVRMVRQGELVTQAYGQLVALAVDPVEKKPLYHFLPGSKTLSLAMYGCNLHCNFCQNYTISQPSFMQNPAAEPVDGPALVSLAMERKCPSISFTYSEPLVWQDYMLEVASLAKAKGLATIMVTNGTFSEEALNRIFPLIDAYNIDLKGDEQFYRRVCKGSAKPVLDAIEYLVHRKAHVEVTTMVMESEHDTAHTLTLANQLAVRGVQVWHLSRYFPRYLATEKATSETYMKQLLDAVSSSPIEYVYAGNSEQKQATCCPYCNSLLISDRRYVPVHPEKAFVGGRCSRCNRQIYGRWTS</sequence>
<dbReference type="InterPro" id="IPR013785">
    <property type="entry name" value="Aldolase_TIM"/>
</dbReference>
<feature type="domain" description="Radical SAM core" evidence="7">
    <location>
        <begin position="55"/>
        <end position="262"/>
    </location>
</feature>
<dbReference type="PROSITE" id="PS51918">
    <property type="entry name" value="RADICAL_SAM"/>
    <property type="match status" value="1"/>
</dbReference>
<evidence type="ECO:0000256" key="4">
    <source>
        <dbReference type="ARBA" id="ARBA00022723"/>
    </source>
</evidence>
<dbReference type="CDD" id="cd01335">
    <property type="entry name" value="Radical_SAM"/>
    <property type="match status" value="1"/>
</dbReference>
<comment type="caution">
    <text evidence="8">The sequence shown here is derived from an EMBL/GenBank/DDBJ whole genome shotgun (WGS) entry which is preliminary data.</text>
</comment>
<evidence type="ECO:0000256" key="5">
    <source>
        <dbReference type="ARBA" id="ARBA00023004"/>
    </source>
</evidence>
<evidence type="ECO:0000256" key="1">
    <source>
        <dbReference type="ARBA" id="ARBA00001966"/>
    </source>
</evidence>
<dbReference type="InterPro" id="IPR058240">
    <property type="entry name" value="rSAM_sf"/>
</dbReference>
<dbReference type="PANTHER" id="PTHR30352:SF5">
    <property type="entry name" value="PYRUVATE FORMATE-LYASE 1-ACTIVATING ENZYME"/>
    <property type="match status" value="1"/>
</dbReference>
<evidence type="ECO:0000256" key="3">
    <source>
        <dbReference type="ARBA" id="ARBA00022691"/>
    </source>
</evidence>
<keyword evidence="2" id="KW-0004">4Fe-4S</keyword>
<dbReference type="SFLD" id="SFLDS00029">
    <property type="entry name" value="Radical_SAM"/>
    <property type="match status" value="1"/>
</dbReference>
<dbReference type="NCBIfam" id="TIGR04337">
    <property type="entry name" value="AmmeMemoSam_rS"/>
    <property type="match status" value="1"/>
</dbReference>
<reference evidence="8" key="1">
    <citation type="submission" date="2019-08" db="EMBL/GenBank/DDBJ databases">
        <authorList>
            <person name="Kucharzyk K."/>
            <person name="Murdoch R.W."/>
            <person name="Higgins S."/>
            <person name="Loffler F."/>
        </authorList>
    </citation>
    <scope>NUCLEOTIDE SEQUENCE</scope>
</reference>
<evidence type="ECO:0000259" key="7">
    <source>
        <dbReference type="PROSITE" id="PS51918"/>
    </source>
</evidence>
<keyword evidence="6" id="KW-0411">Iron-sulfur</keyword>
<dbReference type="Pfam" id="PF04055">
    <property type="entry name" value="Radical_SAM"/>
    <property type="match status" value="1"/>
</dbReference>
<evidence type="ECO:0000256" key="6">
    <source>
        <dbReference type="ARBA" id="ARBA00023014"/>
    </source>
</evidence>
<organism evidence="8">
    <name type="scientific">bioreactor metagenome</name>
    <dbReference type="NCBI Taxonomy" id="1076179"/>
    <lineage>
        <taxon>unclassified sequences</taxon>
        <taxon>metagenomes</taxon>
        <taxon>ecological metagenomes</taxon>
    </lineage>
</organism>
<dbReference type="InterPro" id="IPR016431">
    <property type="entry name" value="Pyrv-formate_lyase-activ_prd"/>
</dbReference>
<evidence type="ECO:0000313" key="8">
    <source>
        <dbReference type="EMBL" id="MPM01105.1"/>
    </source>
</evidence>
<comment type="cofactor">
    <cofactor evidence="1">
        <name>[4Fe-4S] cluster</name>
        <dbReference type="ChEBI" id="CHEBI:49883"/>
    </cofactor>
</comment>
<proteinExistence type="predicted"/>
<dbReference type="Gene3D" id="3.20.20.70">
    <property type="entry name" value="Aldolase class I"/>
    <property type="match status" value="1"/>
</dbReference>
<dbReference type="PANTHER" id="PTHR30352">
    <property type="entry name" value="PYRUVATE FORMATE-LYASE-ACTIVATING ENZYME"/>
    <property type="match status" value="1"/>
</dbReference>
<gene>
    <name evidence="8" type="ORF">SDC9_47343</name>
</gene>
<dbReference type="GO" id="GO:0003824">
    <property type="term" value="F:catalytic activity"/>
    <property type="evidence" value="ECO:0007669"/>
    <property type="project" value="InterPro"/>
</dbReference>
<keyword evidence="3" id="KW-0949">S-adenosyl-L-methionine</keyword>
<dbReference type="PIRSF" id="PIRSF004869">
    <property type="entry name" value="PflX_prd"/>
    <property type="match status" value="1"/>
</dbReference>
<name>A0A644WBA7_9ZZZZ</name>
<dbReference type="AlphaFoldDB" id="A0A644WBA7"/>
<dbReference type="EMBL" id="VSSQ01000774">
    <property type="protein sequence ID" value="MPM01105.1"/>
    <property type="molecule type" value="Genomic_DNA"/>
</dbReference>
<dbReference type="SFLD" id="SFLDG01101">
    <property type="entry name" value="Uncharacterised_Radical_SAM_Su"/>
    <property type="match status" value="1"/>
</dbReference>
<dbReference type="InterPro" id="IPR027596">
    <property type="entry name" value="AmmeMemoSam_rS"/>
</dbReference>
<keyword evidence="4" id="KW-0479">Metal-binding</keyword>